<sequence length="229" mass="26161">MPVCQPTSSLEHHSPLLRNPAVLSKVDRVKSSMHFIRDYHCRFPQLVSPQWQLSFRSIQTAKSHPCYGIMDDGLPKLSVTQETEDFVRQAVNMSFFERLNWAWNILFPGKHKGTSNAEIAKQRLKMILISDRCEVTDEAKRKIVNNIVDALSDFVEIESEDKVQLNVSADPDLGTVYSVTVPVRRVRPEYQEYSGGFGDIQNLEYRDVGGELRTFDIKLDYPSPNDGQV</sequence>
<dbReference type="GO" id="GO:0010020">
    <property type="term" value="P:chloroplast fission"/>
    <property type="evidence" value="ECO:0007669"/>
    <property type="project" value="TreeGrafter"/>
</dbReference>
<dbReference type="EMBL" id="GCKF01038390">
    <property type="protein sequence ID" value="JAG96161.1"/>
    <property type="molecule type" value="Transcribed_RNA"/>
</dbReference>
<evidence type="ECO:0000256" key="1">
    <source>
        <dbReference type="ARBA" id="ARBA00008168"/>
    </source>
</evidence>
<dbReference type="AlphaFoldDB" id="A0A0D6R0E4"/>
<dbReference type="InterPro" id="IPR036707">
    <property type="entry name" value="MinE_sf"/>
</dbReference>
<proteinExistence type="inferred from homology"/>
<dbReference type="InterPro" id="IPR005527">
    <property type="entry name" value="MinE"/>
</dbReference>
<comment type="similarity">
    <text evidence="1">Belongs to the MinE family.</text>
</comment>
<accession>A0A0D6R0E4</accession>
<dbReference type="PANTHER" id="PTHR33404:SF2">
    <property type="entry name" value="CELL DIVISION TOPOLOGICAL SPECIFICITY FACTOR HOMOLOG, CHLOROPLASTIC"/>
    <property type="match status" value="1"/>
</dbReference>
<dbReference type="Gene3D" id="3.30.1070.10">
    <property type="entry name" value="Cell division topological specificity factor MinE"/>
    <property type="match status" value="1"/>
</dbReference>
<name>A0A0D6R0E4_ARACU</name>
<evidence type="ECO:0000313" key="2">
    <source>
        <dbReference type="EMBL" id="JAG96161.1"/>
    </source>
</evidence>
<organism evidence="2">
    <name type="scientific">Araucaria cunninghamii</name>
    <name type="common">Hoop pine</name>
    <name type="synonym">Moreton Bay pine</name>
    <dbReference type="NCBI Taxonomy" id="56994"/>
    <lineage>
        <taxon>Eukaryota</taxon>
        <taxon>Viridiplantae</taxon>
        <taxon>Streptophyta</taxon>
        <taxon>Embryophyta</taxon>
        <taxon>Tracheophyta</taxon>
        <taxon>Spermatophyta</taxon>
        <taxon>Pinopsida</taxon>
        <taxon>Pinidae</taxon>
        <taxon>Conifers II</taxon>
        <taxon>Araucariales</taxon>
        <taxon>Araucariaceae</taxon>
        <taxon>Araucaria</taxon>
    </lineage>
</organism>
<evidence type="ECO:0008006" key="3">
    <source>
        <dbReference type="Google" id="ProtNLM"/>
    </source>
</evidence>
<dbReference type="GO" id="GO:0051301">
    <property type="term" value="P:cell division"/>
    <property type="evidence" value="ECO:0007669"/>
    <property type="project" value="InterPro"/>
</dbReference>
<reference evidence="2" key="1">
    <citation type="submission" date="2015-03" db="EMBL/GenBank/DDBJ databases">
        <title>A transcriptome of Araucaria cunninghamii, an australian fine timber species.</title>
        <authorList>
            <person name="Jing Yi C.J.Y."/>
            <person name="Yin San L.Y.S."/>
            <person name="Abdul Karim S.S."/>
            <person name="Wan Azmi N.N."/>
            <person name="Hercus R.R."/>
            <person name="Croft L.L."/>
        </authorList>
    </citation>
    <scope>NUCLEOTIDE SEQUENCE</scope>
    <source>
        <strain evidence="2">MI0301</strain>
        <tissue evidence="2">Leaf</tissue>
    </source>
</reference>
<dbReference type="PANTHER" id="PTHR33404">
    <property type="entry name" value="CELL DIVISION TOPOLOGICAL SPECIFICITY FACTOR HOMOLOG, CHLOROPLASTIC"/>
    <property type="match status" value="1"/>
</dbReference>
<dbReference type="Pfam" id="PF03776">
    <property type="entry name" value="MinE"/>
    <property type="match status" value="1"/>
</dbReference>
<protein>
    <recommendedName>
        <fullName evidence="3">Cell division topological specificity factor MinE</fullName>
    </recommendedName>
</protein>